<dbReference type="PANTHER" id="PTHR13710">
    <property type="entry name" value="DNA HELICASE RECQ FAMILY MEMBER"/>
    <property type="match status" value="1"/>
</dbReference>
<reference evidence="3 4" key="1">
    <citation type="journal article" date="2022" name="G3 (Bethesda)">
        <title>Whole-genome sequence and methylome profiling of the almond [Prunus dulcis (Mill.) D.A. Webb] cultivar 'Nonpareil'.</title>
        <authorList>
            <person name="D'Amico-Willman K.M."/>
            <person name="Ouma W.Z."/>
            <person name="Meulia T."/>
            <person name="Sideli G.M."/>
            <person name="Gradziel T.M."/>
            <person name="Fresnedo-Ramirez J."/>
        </authorList>
    </citation>
    <scope>NUCLEOTIDE SEQUENCE [LARGE SCALE GENOMIC DNA]</scope>
    <source>
        <strain evidence="3">Clone GOH B32 T37-40</strain>
    </source>
</reference>
<dbReference type="GO" id="GO:0009378">
    <property type="term" value="F:four-way junction helicase activity"/>
    <property type="evidence" value="ECO:0007669"/>
    <property type="project" value="TreeGrafter"/>
</dbReference>
<evidence type="ECO:0000259" key="2">
    <source>
        <dbReference type="Pfam" id="PF16124"/>
    </source>
</evidence>
<dbReference type="Pfam" id="PF16124">
    <property type="entry name" value="RecQ_Zn_bind"/>
    <property type="match status" value="1"/>
</dbReference>
<comment type="caution">
    <text evidence="3">The sequence shown here is derived from an EMBL/GenBank/DDBJ whole genome shotgun (WGS) entry which is preliminary data.</text>
</comment>
<evidence type="ECO:0000313" key="3">
    <source>
        <dbReference type="EMBL" id="KAI5320059.1"/>
    </source>
</evidence>
<feature type="domain" description="ATP-dependent DNA helicase RecQ zinc-binding" evidence="2">
    <location>
        <begin position="28"/>
        <end position="92"/>
    </location>
</feature>
<dbReference type="GO" id="GO:0000724">
    <property type="term" value="P:double-strand break repair via homologous recombination"/>
    <property type="evidence" value="ECO:0007669"/>
    <property type="project" value="TreeGrafter"/>
</dbReference>
<proteinExistence type="inferred from homology"/>
<dbReference type="GO" id="GO:0005694">
    <property type="term" value="C:chromosome"/>
    <property type="evidence" value="ECO:0007669"/>
    <property type="project" value="TreeGrafter"/>
</dbReference>
<dbReference type="GO" id="GO:0043138">
    <property type="term" value="F:3'-5' DNA helicase activity"/>
    <property type="evidence" value="ECO:0007669"/>
    <property type="project" value="TreeGrafter"/>
</dbReference>
<dbReference type="AlphaFoldDB" id="A0AAD4V926"/>
<keyword evidence="4" id="KW-1185">Reference proteome</keyword>
<evidence type="ECO:0000313" key="4">
    <source>
        <dbReference type="Proteomes" id="UP001054821"/>
    </source>
</evidence>
<sequence length="95" mass="10832">MEAFYQESGRAGRDQLLSRSLLYYGIDDCKRMKFILSNADNKKSKASNSQEELSKKTLTDFQQMVEYCEGSGCRRRKILETFGEKVPASLCGKSM</sequence>
<evidence type="ECO:0000256" key="1">
    <source>
        <dbReference type="ARBA" id="ARBA00005446"/>
    </source>
</evidence>
<organism evidence="3 4">
    <name type="scientific">Prunus dulcis</name>
    <name type="common">Almond</name>
    <name type="synonym">Amygdalus dulcis</name>
    <dbReference type="NCBI Taxonomy" id="3755"/>
    <lineage>
        <taxon>Eukaryota</taxon>
        <taxon>Viridiplantae</taxon>
        <taxon>Streptophyta</taxon>
        <taxon>Embryophyta</taxon>
        <taxon>Tracheophyta</taxon>
        <taxon>Spermatophyta</taxon>
        <taxon>Magnoliopsida</taxon>
        <taxon>eudicotyledons</taxon>
        <taxon>Gunneridae</taxon>
        <taxon>Pentapetalae</taxon>
        <taxon>rosids</taxon>
        <taxon>fabids</taxon>
        <taxon>Rosales</taxon>
        <taxon>Rosaceae</taxon>
        <taxon>Amygdaloideae</taxon>
        <taxon>Amygdaleae</taxon>
        <taxon>Prunus</taxon>
    </lineage>
</organism>
<dbReference type="InterPro" id="IPR027417">
    <property type="entry name" value="P-loop_NTPase"/>
</dbReference>
<dbReference type="SUPFAM" id="SSF52540">
    <property type="entry name" value="P-loop containing nucleoside triphosphate hydrolases"/>
    <property type="match status" value="1"/>
</dbReference>
<gene>
    <name evidence="3" type="ORF">L3X38_039767</name>
</gene>
<dbReference type="EMBL" id="JAJFAZ020000007">
    <property type="protein sequence ID" value="KAI5320059.1"/>
    <property type="molecule type" value="Genomic_DNA"/>
</dbReference>
<dbReference type="InterPro" id="IPR032284">
    <property type="entry name" value="RecQ_Zn-bd"/>
</dbReference>
<dbReference type="Proteomes" id="UP001054821">
    <property type="component" value="Chromosome 7"/>
</dbReference>
<protein>
    <recommendedName>
        <fullName evidence="2">ATP-dependent DNA helicase RecQ zinc-binding domain-containing protein</fullName>
    </recommendedName>
</protein>
<dbReference type="Gene3D" id="3.40.50.300">
    <property type="entry name" value="P-loop containing nucleotide triphosphate hydrolases"/>
    <property type="match status" value="1"/>
</dbReference>
<accession>A0AAD4V926</accession>
<dbReference type="PANTHER" id="PTHR13710:SF155">
    <property type="entry name" value="ATP-DEPENDENT DNA HELICASE Q-LIKE 3"/>
    <property type="match status" value="1"/>
</dbReference>
<name>A0AAD4V926_PRUDU</name>
<dbReference type="GO" id="GO:0005737">
    <property type="term" value="C:cytoplasm"/>
    <property type="evidence" value="ECO:0007669"/>
    <property type="project" value="TreeGrafter"/>
</dbReference>
<comment type="similarity">
    <text evidence="1">Belongs to the helicase family. RecQ subfamily.</text>
</comment>